<comment type="caution">
    <text evidence="1">The sequence shown here is derived from an EMBL/GenBank/DDBJ whole genome shotgun (WGS) entry which is preliminary data.</text>
</comment>
<reference evidence="1 2" key="1">
    <citation type="submission" date="2020-09" db="EMBL/GenBank/DDBJ databases">
        <title>De no assembly of potato wild relative species, Solanum commersonii.</title>
        <authorList>
            <person name="Cho K."/>
        </authorList>
    </citation>
    <scope>NUCLEOTIDE SEQUENCE [LARGE SCALE GENOMIC DNA]</scope>
    <source>
        <strain evidence="1">LZ3.2</strain>
        <tissue evidence="1">Leaf</tissue>
    </source>
</reference>
<sequence>MEHKNAILLSQPEIKRYHQWIRNYTTIDVEATKSGRSKMEKCQNTQRSLGHIGNEFTKKKNVRLQRLQNELLSISQWNMMISQYFSKTRMKRIFVHGIRPEYKSIITATCSRPQNQFYLNLEKQLSILLKDKDKSLFNKRQDYRKRDER</sequence>
<gene>
    <name evidence="1" type="ORF">H5410_002252</name>
</gene>
<dbReference type="Proteomes" id="UP000824120">
    <property type="component" value="Chromosome 1"/>
</dbReference>
<protein>
    <submittedName>
        <fullName evidence="1">Uncharacterized protein</fullName>
    </submittedName>
</protein>
<dbReference type="OrthoDB" id="1300516at2759"/>
<proteinExistence type="predicted"/>
<keyword evidence="2" id="KW-1185">Reference proteome</keyword>
<dbReference type="AlphaFoldDB" id="A0A9J6B2D7"/>
<dbReference type="EMBL" id="JACXVP010000001">
    <property type="protein sequence ID" value="KAG5630535.1"/>
    <property type="molecule type" value="Genomic_DNA"/>
</dbReference>
<organism evidence="1 2">
    <name type="scientific">Solanum commersonii</name>
    <name type="common">Commerson's wild potato</name>
    <name type="synonym">Commerson's nightshade</name>
    <dbReference type="NCBI Taxonomy" id="4109"/>
    <lineage>
        <taxon>Eukaryota</taxon>
        <taxon>Viridiplantae</taxon>
        <taxon>Streptophyta</taxon>
        <taxon>Embryophyta</taxon>
        <taxon>Tracheophyta</taxon>
        <taxon>Spermatophyta</taxon>
        <taxon>Magnoliopsida</taxon>
        <taxon>eudicotyledons</taxon>
        <taxon>Gunneridae</taxon>
        <taxon>Pentapetalae</taxon>
        <taxon>asterids</taxon>
        <taxon>lamiids</taxon>
        <taxon>Solanales</taxon>
        <taxon>Solanaceae</taxon>
        <taxon>Solanoideae</taxon>
        <taxon>Solaneae</taxon>
        <taxon>Solanum</taxon>
    </lineage>
</organism>
<name>A0A9J6B2D7_SOLCO</name>
<accession>A0A9J6B2D7</accession>
<evidence type="ECO:0000313" key="1">
    <source>
        <dbReference type="EMBL" id="KAG5630535.1"/>
    </source>
</evidence>
<evidence type="ECO:0000313" key="2">
    <source>
        <dbReference type="Proteomes" id="UP000824120"/>
    </source>
</evidence>